<accession>A0A3D9CKK8</accession>
<proteinExistence type="predicted"/>
<gene>
    <name evidence="1" type="ORF">DRF59_12555</name>
</gene>
<protein>
    <submittedName>
        <fullName evidence="1">Uncharacterized protein</fullName>
    </submittedName>
</protein>
<name>A0A3D9CKK8_9FLAO</name>
<reference evidence="1 2" key="1">
    <citation type="journal article" date="2007" name="Int. J. Syst. Evol. Microbiol.">
        <title>Chryseobacterium flavum sp. nov., isolated from polluted soil.</title>
        <authorList>
            <person name="Zhou Y."/>
            <person name="Dong J."/>
            <person name="Wang X."/>
            <person name="Huang X."/>
            <person name="Zhang K.Y."/>
            <person name="Zhang Y.Q."/>
            <person name="Guo Y.F."/>
            <person name="Lai R."/>
            <person name="Li W.J."/>
        </authorList>
    </citation>
    <scope>NUCLEOTIDE SEQUENCE [LARGE SCALE GENOMIC DNA]</scope>
    <source>
        <strain evidence="1 2">KCTC 12877</strain>
    </source>
</reference>
<comment type="caution">
    <text evidence="1">The sequence shown here is derived from an EMBL/GenBank/DDBJ whole genome shotgun (WGS) entry which is preliminary data.</text>
</comment>
<dbReference type="RefSeq" id="WP_115960419.1">
    <property type="nucleotide sequence ID" value="NZ_JBEPLQ010000004.1"/>
</dbReference>
<dbReference type="Proteomes" id="UP000256769">
    <property type="component" value="Unassembled WGS sequence"/>
</dbReference>
<evidence type="ECO:0000313" key="2">
    <source>
        <dbReference type="Proteomes" id="UP000256769"/>
    </source>
</evidence>
<dbReference type="OrthoDB" id="1245779at2"/>
<evidence type="ECO:0000313" key="1">
    <source>
        <dbReference type="EMBL" id="REC66296.1"/>
    </source>
</evidence>
<keyword evidence="2" id="KW-1185">Reference proteome</keyword>
<sequence length="286" mass="34261">MEIAFYYSFKEFKKNYNIDFKNWSNTYPDANEIDYLNELRNKYQLFFYENNSDFIINSNWISSEYPEYYELSIISYHEFMQGKLIDYLYSNGFSNFDGDFLEIPFDTNVMDFWDDCNIRTRKNNAIIDDEKHKYLKDLFVFNNYTHQLDFDSKKFTNSKFATKKILEFLDKKSQLIISKIKFEKELVEDKDIFSTSQKIKIKGSLQSIGYLFSELIEKGFIEAPKRNGKDNTSAISRMILDHFEFIDKEEQPKPEDIRKTLFTENKLSADKQNQFKIPQSKIINTD</sequence>
<dbReference type="EMBL" id="QNUE01000009">
    <property type="protein sequence ID" value="REC66296.1"/>
    <property type="molecule type" value="Genomic_DNA"/>
</dbReference>
<organism evidence="1 2">
    <name type="scientific">Chryseobacterium flavum</name>
    <dbReference type="NCBI Taxonomy" id="415851"/>
    <lineage>
        <taxon>Bacteria</taxon>
        <taxon>Pseudomonadati</taxon>
        <taxon>Bacteroidota</taxon>
        <taxon>Flavobacteriia</taxon>
        <taxon>Flavobacteriales</taxon>
        <taxon>Weeksellaceae</taxon>
        <taxon>Chryseobacterium group</taxon>
        <taxon>Chryseobacterium</taxon>
    </lineage>
</organism>
<dbReference type="AlphaFoldDB" id="A0A3D9CKK8"/>